<dbReference type="InterPro" id="IPR039448">
    <property type="entry name" value="Beta_helix"/>
</dbReference>
<feature type="domain" description="Right handed beta helix" evidence="1">
    <location>
        <begin position="241"/>
        <end position="402"/>
    </location>
</feature>
<dbReference type="InterPro" id="IPR006626">
    <property type="entry name" value="PbH1"/>
</dbReference>
<gene>
    <name evidence="2" type="ORF">EGV54_06105</name>
</gene>
<dbReference type="InterPro" id="IPR011050">
    <property type="entry name" value="Pectin_lyase_fold/virulence"/>
</dbReference>
<dbReference type="SUPFAM" id="SSF51126">
    <property type="entry name" value="Pectin lyase-like"/>
    <property type="match status" value="2"/>
</dbReference>
<dbReference type="Gene3D" id="2.160.20.10">
    <property type="entry name" value="Single-stranded right-handed beta-helix, Pectin lyase-like"/>
    <property type="match status" value="1"/>
</dbReference>
<accession>A0A8H9EPD4</accession>
<dbReference type="Pfam" id="PF13229">
    <property type="entry name" value="Beta_helix"/>
    <property type="match status" value="1"/>
</dbReference>
<dbReference type="SMART" id="SM00710">
    <property type="entry name" value="PbH1"/>
    <property type="match status" value="9"/>
</dbReference>
<evidence type="ECO:0000313" key="2">
    <source>
        <dbReference type="EMBL" id="EGQ4384667.1"/>
    </source>
</evidence>
<evidence type="ECO:0000313" key="3">
    <source>
        <dbReference type="Proteomes" id="UP000600220"/>
    </source>
</evidence>
<name>A0A8H9EPD4_STAPS</name>
<dbReference type="EMBL" id="AAXKXX010000006">
    <property type="protein sequence ID" value="EGQ4384667.1"/>
    <property type="molecule type" value="Genomic_DNA"/>
</dbReference>
<dbReference type="RefSeq" id="WP_096535917.1">
    <property type="nucleotide sequence ID" value="NZ_CAJESC010000004.1"/>
</dbReference>
<protein>
    <recommendedName>
        <fullName evidence="1">Right handed beta helix domain-containing protein</fullName>
    </recommendedName>
</protein>
<organism evidence="2 3">
    <name type="scientific">Staphylococcus pseudintermedius</name>
    <dbReference type="NCBI Taxonomy" id="283734"/>
    <lineage>
        <taxon>Bacteria</taxon>
        <taxon>Bacillati</taxon>
        <taxon>Bacillota</taxon>
        <taxon>Bacilli</taxon>
        <taxon>Bacillales</taxon>
        <taxon>Staphylococcaceae</taxon>
        <taxon>Staphylococcus</taxon>
        <taxon>Staphylococcus intermedius group</taxon>
    </lineage>
</organism>
<keyword evidence="3" id="KW-1185">Reference proteome</keyword>
<dbReference type="AlphaFoldDB" id="A0A8H9EPD4"/>
<sequence>MKLNLLKKLDVFFNDKSIRQHESNYKKIEETVNSNEKSFEKHKKTEKDAHDSKQIRHVNTTVYNMLIYQMERIRNLVLGVDGDGIKEVTDSRVSNDGTTHGLLSERLFYDFNNFFKEIERLDKKFVEINFGTYDVDKTGEASVSEQLQEAFNKIHDVGAGKLYIPAGKYLLNDRVDIFENTTVELDKNAHILRGNTNELFMNGPYSDKFYGYEGRGNIHFIGGIFDGNYEEIDKYPTKAANLINLKHAENISFTNCVFRNVISYHALDVNGVRNLRVTDCIFEGYINLTEQTKKEAIQLSEYTRDSIAGEGYYDGTPCKDVIIKGCTFKKSDILDAHAVAVGNHLSTNDIYQSNITISNNTFEELLEVGIRPYKWQNVRIENNSFLSVPQGVRISSVGANDVSAQNPDGTPSGNPQAGSMYFINNNFFDDYSAFGVSVYGNQSEGKTALVKDINIKDNVFNCNNKTKGEAVNLNLCQNVQIKDNVITRGVRGVRHIGSKTVIIENNIFNDIGREAIFNEKSNFIGAQEFVTQLHINNNVINTSGRNGIFVQFAKNFLVRNNVLNDVNKENNSGVPRGGIYISDSDTGSVEGNFVWGKNQDFSVRATKNKTVNFFNNGGTGNSYVDDDGGNFIGFWNIANNNSIIKKVTKEE</sequence>
<reference evidence="2 3" key="1">
    <citation type="submission" date="2018-11" db="EMBL/GenBank/DDBJ databases">
        <authorList>
            <consortium name="Veterinary Laboratory Investigation and Response Network"/>
        </authorList>
    </citation>
    <scope>NUCLEOTIDE SEQUENCE [LARGE SCALE GENOMIC DNA]</scope>
    <source>
        <strain evidence="2 3">SPSE-18-VL-LA-PA-Ryan-0021</strain>
    </source>
</reference>
<proteinExistence type="predicted"/>
<dbReference type="InterPro" id="IPR012334">
    <property type="entry name" value="Pectin_lyas_fold"/>
</dbReference>
<evidence type="ECO:0000259" key="1">
    <source>
        <dbReference type="Pfam" id="PF13229"/>
    </source>
</evidence>
<dbReference type="Proteomes" id="UP000600220">
    <property type="component" value="Unassembled WGS sequence"/>
</dbReference>
<comment type="caution">
    <text evidence="2">The sequence shown here is derived from an EMBL/GenBank/DDBJ whole genome shotgun (WGS) entry which is preliminary data.</text>
</comment>